<dbReference type="Gene3D" id="3.90.1150.10">
    <property type="entry name" value="Aspartate Aminotransferase, domain 1"/>
    <property type="match status" value="1"/>
</dbReference>
<dbReference type="GO" id="GO:0019346">
    <property type="term" value="P:transsulfuration"/>
    <property type="evidence" value="ECO:0007669"/>
    <property type="project" value="InterPro"/>
</dbReference>
<sequence length="384" mass="41471">MMDWRTKLLDPTPQARQDYRSLVTPVYRGSTVVFEEQAAVTDDWRQAENGYSYGLYGTPTALELASRIAGIEGARESLIVPGGQAAIALIYLSYCQAGSHALVPISAYGPNKAMAEGLMRGLNVEVEAYDPLIGAGIADLIRENTALIWCESPGSVTMDIQDVPAIVVAAHKSGVAVALDNTYSAGVMFDAFAHGVDVSMQALTKYVGGHSDLLLGSVSARDDAAYGKLGPIYQQLGLAVSPDDCSLALRGLQTLAVRLDALERATLRVARWLKEHSIVDEVFHPALPDCPGHEIWKRDFTGSTSVFSFTFKESVSAEKAKSFIDALNIFKIGMSWGGVNSLAVIYPDLKRPNRDFGGRIVRLNIGLEDTDDLIADLEQAMQGL</sequence>
<dbReference type="InterPro" id="IPR006233">
    <property type="entry name" value="Cys_b_lyase_bac"/>
</dbReference>
<proteinExistence type="inferred from homology"/>
<gene>
    <name evidence="10" type="primary">metC_1</name>
    <name evidence="10" type="ORF">PFRI_01260</name>
</gene>
<comment type="catalytic activity">
    <reaction evidence="6">
        <text>L,L-cystathionine + H2O = L-homocysteine + pyruvate + NH4(+)</text>
        <dbReference type="Rhea" id="RHEA:13965"/>
        <dbReference type="ChEBI" id="CHEBI:15361"/>
        <dbReference type="ChEBI" id="CHEBI:15377"/>
        <dbReference type="ChEBI" id="CHEBI:28938"/>
        <dbReference type="ChEBI" id="CHEBI:58161"/>
        <dbReference type="ChEBI" id="CHEBI:58199"/>
    </reaction>
</comment>
<accession>A0A1L9P2H7</accession>
<protein>
    <submittedName>
        <fullName evidence="10">Cystathionine beta-lyase MetC</fullName>
        <ecNumber evidence="10">4.4.1.8</ecNumber>
    </submittedName>
</protein>
<dbReference type="InterPro" id="IPR015424">
    <property type="entry name" value="PyrdxlP-dep_Trfase"/>
</dbReference>
<dbReference type="GO" id="GO:0030170">
    <property type="term" value="F:pyridoxal phosphate binding"/>
    <property type="evidence" value="ECO:0007669"/>
    <property type="project" value="InterPro"/>
</dbReference>
<dbReference type="GO" id="GO:0047804">
    <property type="term" value="F:cysteine-S-conjugate beta-lyase activity"/>
    <property type="evidence" value="ECO:0007669"/>
    <property type="project" value="UniProtKB-EC"/>
</dbReference>
<organism evidence="10 11">
    <name type="scientific">Planktotalea frisia</name>
    <dbReference type="NCBI Taxonomy" id="696762"/>
    <lineage>
        <taxon>Bacteria</taxon>
        <taxon>Pseudomonadati</taxon>
        <taxon>Pseudomonadota</taxon>
        <taxon>Alphaproteobacteria</taxon>
        <taxon>Rhodobacterales</taxon>
        <taxon>Paracoccaceae</taxon>
        <taxon>Planktotalea</taxon>
    </lineage>
</organism>
<dbReference type="PANTHER" id="PTHR43500:SF1">
    <property type="entry name" value="CYSTATHIONINE BETA-LYASE-RELATED"/>
    <property type="match status" value="1"/>
</dbReference>
<dbReference type="EC" id="4.4.1.8" evidence="10"/>
<comment type="cofactor">
    <cofactor evidence="1 9">
        <name>pyridoxal 5'-phosphate</name>
        <dbReference type="ChEBI" id="CHEBI:597326"/>
    </cofactor>
</comment>
<evidence type="ECO:0000256" key="5">
    <source>
        <dbReference type="ARBA" id="ARBA00046315"/>
    </source>
</evidence>
<keyword evidence="3 8" id="KW-0663">Pyridoxal phosphate</keyword>
<dbReference type="PIRSF" id="PIRSF001434">
    <property type="entry name" value="CGS"/>
    <property type="match status" value="1"/>
</dbReference>
<dbReference type="Pfam" id="PF01053">
    <property type="entry name" value="Cys_Met_Meta_PP"/>
    <property type="match status" value="1"/>
</dbReference>
<dbReference type="NCBIfam" id="TIGR01324">
    <property type="entry name" value="cysta_beta_ly_B"/>
    <property type="match status" value="1"/>
</dbReference>
<dbReference type="GO" id="GO:0019450">
    <property type="term" value="P:L-cysteine catabolic process to pyruvate"/>
    <property type="evidence" value="ECO:0007669"/>
    <property type="project" value="TreeGrafter"/>
</dbReference>
<dbReference type="Proteomes" id="UP000184514">
    <property type="component" value="Unassembled WGS sequence"/>
</dbReference>
<evidence type="ECO:0000313" key="10">
    <source>
        <dbReference type="EMBL" id="OJI95614.1"/>
    </source>
</evidence>
<dbReference type="SUPFAM" id="SSF53383">
    <property type="entry name" value="PLP-dependent transferases"/>
    <property type="match status" value="1"/>
</dbReference>
<evidence type="ECO:0000256" key="8">
    <source>
        <dbReference type="PIRSR" id="PIRSR001434-2"/>
    </source>
</evidence>
<keyword evidence="4 10" id="KW-0456">Lyase</keyword>
<evidence type="ECO:0000256" key="9">
    <source>
        <dbReference type="RuleBase" id="RU362118"/>
    </source>
</evidence>
<evidence type="ECO:0000256" key="3">
    <source>
        <dbReference type="ARBA" id="ARBA00022898"/>
    </source>
</evidence>
<dbReference type="InterPro" id="IPR000277">
    <property type="entry name" value="Cys/Met-Metab_PyrdxlP-dep_enz"/>
</dbReference>
<dbReference type="Gene3D" id="3.40.640.10">
    <property type="entry name" value="Type I PLP-dependent aspartate aminotransferase-like (Major domain)"/>
    <property type="match status" value="1"/>
</dbReference>
<evidence type="ECO:0000256" key="2">
    <source>
        <dbReference type="ARBA" id="ARBA00009077"/>
    </source>
</evidence>
<dbReference type="EMBL" id="MLCB01000010">
    <property type="protein sequence ID" value="OJI95614.1"/>
    <property type="molecule type" value="Genomic_DNA"/>
</dbReference>
<keyword evidence="11" id="KW-1185">Reference proteome</keyword>
<comment type="caution">
    <text evidence="10">The sequence shown here is derived from an EMBL/GenBank/DDBJ whole genome shotgun (WGS) entry which is preliminary data.</text>
</comment>
<comment type="similarity">
    <text evidence="2 9">Belongs to the trans-sulfuration enzymes family.</text>
</comment>
<evidence type="ECO:0000256" key="6">
    <source>
        <dbReference type="ARBA" id="ARBA00047517"/>
    </source>
</evidence>
<dbReference type="InterPro" id="IPR015421">
    <property type="entry name" value="PyrdxlP-dep_Trfase_major"/>
</dbReference>
<comment type="pathway">
    <text evidence="5">Amino-acid biosynthesis; L-methionine biosynthesis via de novo pathway; L-homocysteine from L-cystathionine: step 1/1.</text>
</comment>
<evidence type="ECO:0000256" key="7">
    <source>
        <dbReference type="ARBA" id="ARBA00047625"/>
    </source>
</evidence>
<evidence type="ECO:0000256" key="1">
    <source>
        <dbReference type="ARBA" id="ARBA00001933"/>
    </source>
</evidence>
<feature type="modified residue" description="N6-(pyridoxal phosphate)lysine" evidence="8">
    <location>
        <position position="205"/>
    </location>
</feature>
<dbReference type="PROSITE" id="PS00868">
    <property type="entry name" value="CYS_MET_METAB_PP"/>
    <property type="match status" value="1"/>
</dbReference>
<evidence type="ECO:0000256" key="4">
    <source>
        <dbReference type="ARBA" id="ARBA00023239"/>
    </source>
</evidence>
<dbReference type="NCBIfam" id="NF005456">
    <property type="entry name" value="PRK07050.1"/>
    <property type="match status" value="1"/>
</dbReference>
<dbReference type="InterPro" id="IPR054542">
    <property type="entry name" value="Cys_met_metab_PP"/>
</dbReference>
<name>A0A1L9P2H7_9RHOB</name>
<evidence type="ECO:0000313" key="11">
    <source>
        <dbReference type="Proteomes" id="UP000184514"/>
    </source>
</evidence>
<dbReference type="STRING" id="696762.PFRI_01260"/>
<dbReference type="PANTHER" id="PTHR43500">
    <property type="entry name" value="CYSTATHIONINE BETA-LYASE-RELATED"/>
    <property type="match status" value="1"/>
</dbReference>
<comment type="catalytic activity">
    <reaction evidence="7">
        <text>an S-substituted L-cysteine + H2O = a thiol + pyruvate + NH4(+)</text>
        <dbReference type="Rhea" id="RHEA:18121"/>
        <dbReference type="ChEBI" id="CHEBI:15361"/>
        <dbReference type="ChEBI" id="CHEBI:15377"/>
        <dbReference type="ChEBI" id="CHEBI:28938"/>
        <dbReference type="ChEBI" id="CHEBI:29256"/>
        <dbReference type="ChEBI" id="CHEBI:58717"/>
        <dbReference type="EC" id="4.4.1.13"/>
    </reaction>
</comment>
<dbReference type="AlphaFoldDB" id="A0A1L9P2H7"/>
<reference evidence="10 11" key="1">
    <citation type="submission" date="2016-10" db="EMBL/GenBank/DDBJ databases">
        <title>Genome sequence of Planktotalea frisia SH6-1.</title>
        <authorList>
            <person name="Poehlein A."/>
            <person name="Bakenhus I."/>
            <person name="Voget S."/>
            <person name="Brinkhoff T."/>
            <person name="Simon M."/>
        </authorList>
    </citation>
    <scope>NUCLEOTIDE SEQUENCE [LARGE SCALE GENOMIC DNA]</scope>
    <source>
        <strain evidence="10 11">SH6-1</strain>
    </source>
</reference>
<dbReference type="InterPro" id="IPR015422">
    <property type="entry name" value="PyrdxlP-dep_Trfase_small"/>
</dbReference>